<evidence type="ECO:0000313" key="3">
    <source>
        <dbReference type="EMBL" id="EPY34295.1"/>
    </source>
</evidence>
<reference evidence="3 4" key="1">
    <citation type="journal article" date="2013" name="PLoS ONE">
        <title>Predicting the Proteins of Angomonas deanei, Strigomonas culicis and Their Respective Endosymbionts Reveals New Aspects of the Trypanosomatidae Family.</title>
        <authorList>
            <person name="Motta M.C."/>
            <person name="Martins A.C."/>
            <person name="de Souza S.S."/>
            <person name="Catta-Preta C.M."/>
            <person name="Silva R."/>
            <person name="Klein C.C."/>
            <person name="de Almeida L.G."/>
            <person name="de Lima Cunha O."/>
            <person name="Ciapina L.P."/>
            <person name="Brocchi M."/>
            <person name="Colabardini A.C."/>
            <person name="de Araujo Lima B."/>
            <person name="Machado C.R."/>
            <person name="de Almeida Soares C.M."/>
            <person name="Probst C.M."/>
            <person name="de Menezes C.B."/>
            <person name="Thompson C.E."/>
            <person name="Bartholomeu D.C."/>
            <person name="Gradia D.F."/>
            <person name="Pavoni D.P."/>
            <person name="Grisard E.C."/>
            <person name="Fantinatti-Garboggini F."/>
            <person name="Marchini F.K."/>
            <person name="Rodrigues-Luiz G.F."/>
            <person name="Wagner G."/>
            <person name="Goldman G.H."/>
            <person name="Fietto J.L."/>
            <person name="Elias M.C."/>
            <person name="Goldman M.H."/>
            <person name="Sagot M.F."/>
            <person name="Pereira M."/>
            <person name="Stoco P.H."/>
            <person name="de Mendonca-Neto R.P."/>
            <person name="Teixeira S.M."/>
            <person name="Maciel T.E."/>
            <person name="de Oliveira Mendes T.A."/>
            <person name="Urmenyi T.P."/>
            <person name="de Souza W."/>
            <person name="Schenkman S."/>
            <person name="de Vasconcelos A.T."/>
        </authorList>
    </citation>
    <scope>NUCLEOTIDE SEQUENCE [LARGE SCALE GENOMIC DNA]</scope>
</reference>
<evidence type="ECO:0000313" key="1">
    <source>
        <dbReference type="EMBL" id="EPY26645.1"/>
    </source>
</evidence>
<proteinExistence type="predicted"/>
<evidence type="ECO:0000313" key="2">
    <source>
        <dbReference type="EMBL" id="EPY33352.1"/>
    </source>
</evidence>
<dbReference type="EMBL" id="ATMH01001675">
    <property type="protein sequence ID" value="EPY34295.1"/>
    <property type="molecule type" value="Genomic_DNA"/>
</dbReference>
<protein>
    <submittedName>
        <fullName evidence="3">Uncharacterized protein</fullName>
    </submittedName>
</protein>
<dbReference type="EMBL" id="ATMH01002276">
    <property type="protein sequence ID" value="EPY33352.1"/>
    <property type="molecule type" value="Genomic_DNA"/>
</dbReference>
<dbReference type="AlphaFoldDB" id="S9WEY6"/>
<gene>
    <name evidence="3" type="ORF">STCU_01675</name>
    <name evidence="2" type="ORF">STCU_02276</name>
    <name evidence="1" type="ORF">STCU_06151</name>
</gene>
<sequence>MGCQESKTKGGSNAPSPGLSFEFLNLANKEHHPVAQKLLEEWTMFVDAQEKRNRGNTAAAREYHRRPHEIWADTEAQPVSHRSVDYVGKMFLEYIKLDLSKRGWGGNFDYKVAGVPQQGFLKANANVDTVYSDVTDEVQWEIKIHYHSSGTS</sequence>
<dbReference type="Proteomes" id="UP000015354">
    <property type="component" value="Unassembled WGS sequence"/>
</dbReference>
<evidence type="ECO:0000313" key="4">
    <source>
        <dbReference type="Proteomes" id="UP000015354"/>
    </source>
</evidence>
<reference evidence="3" key="2">
    <citation type="submission" date="2013-03" db="EMBL/GenBank/DDBJ databases">
        <authorList>
            <person name="Motta M.C.M."/>
            <person name="Martins A.C.A."/>
            <person name="Preta C.M.C.C."/>
            <person name="Silva R."/>
            <person name="de Souza S.S."/>
            <person name="Klein C.C."/>
            <person name="de Almeida L.G.P."/>
            <person name="Cunha O.L."/>
            <person name="Colabardini A.C."/>
            <person name="Lima B.A."/>
            <person name="Machado C.R."/>
            <person name="Soares C.M.A."/>
            <person name="de Menezes C.B.A."/>
            <person name="Bartolomeu D.C."/>
            <person name="Grisard E.C."/>
            <person name="Fantinatti-Garboggini F."/>
            <person name="Rodrigues-Luiz G.F."/>
            <person name="Wagner G."/>
            <person name="Goldman G.H."/>
            <person name="Fietto J.L.R."/>
            <person name="Ciapina L.P."/>
            <person name="Brocchi M."/>
            <person name="Elias M.C."/>
            <person name="Goldman M.H.S."/>
            <person name="Sagot M.-F."/>
            <person name="Pereira M."/>
            <person name="Stoco P.H."/>
            <person name="Teixeira S.M.R."/>
            <person name="de Mendonca-Neto R.P."/>
            <person name="Maciel T.E.F."/>
            <person name="Mendes T.A.O."/>
            <person name="Urmenyi T.P."/>
            <person name="Teixeira M.M.G."/>
            <person name="de Camargo E.F.P."/>
            <person name="de Sousa W."/>
            <person name="Schenkman S."/>
            <person name="de Vasconcelos A.T.R."/>
        </authorList>
    </citation>
    <scope>NUCLEOTIDE SEQUENCE</scope>
</reference>
<dbReference type="OrthoDB" id="238779at2759"/>
<keyword evidence="4" id="KW-1185">Reference proteome</keyword>
<name>S9WEY6_9TRYP</name>
<dbReference type="EMBL" id="ATMH01006151">
    <property type="protein sequence ID" value="EPY26645.1"/>
    <property type="molecule type" value="Genomic_DNA"/>
</dbReference>
<accession>S9WEY6</accession>
<organism evidence="3 4">
    <name type="scientific">Strigomonas culicis</name>
    <dbReference type="NCBI Taxonomy" id="28005"/>
    <lineage>
        <taxon>Eukaryota</taxon>
        <taxon>Discoba</taxon>
        <taxon>Euglenozoa</taxon>
        <taxon>Kinetoplastea</taxon>
        <taxon>Metakinetoplastina</taxon>
        <taxon>Trypanosomatida</taxon>
        <taxon>Trypanosomatidae</taxon>
        <taxon>Strigomonadinae</taxon>
        <taxon>Strigomonas</taxon>
    </lineage>
</organism>
<comment type="caution">
    <text evidence="3">The sequence shown here is derived from an EMBL/GenBank/DDBJ whole genome shotgun (WGS) entry which is preliminary data.</text>
</comment>